<keyword evidence="2" id="KW-1185">Reference proteome</keyword>
<proteinExistence type="predicted"/>
<protein>
    <submittedName>
        <fullName evidence="1">Uncharacterized protein</fullName>
    </submittedName>
</protein>
<name>A0A934VU22_9BACT</name>
<accession>A0A934VU22</accession>
<dbReference type="RefSeq" id="WP_200359851.1">
    <property type="nucleotide sequence ID" value="NZ_JAENIL010000111.1"/>
</dbReference>
<feature type="non-terminal residue" evidence="1">
    <location>
        <position position="1"/>
    </location>
</feature>
<gene>
    <name evidence="1" type="ORF">JIN87_27460</name>
</gene>
<organism evidence="1 2">
    <name type="scientific">Pelagicoccus mobilis</name>
    <dbReference type="NCBI Taxonomy" id="415221"/>
    <lineage>
        <taxon>Bacteria</taxon>
        <taxon>Pseudomonadati</taxon>
        <taxon>Verrucomicrobiota</taxon>
        <taxon>Opitutia</taxon>
        <taxon>Puniceicoccales</taxon>
        <taxon>Pelagicoccaceae</taxon>
        <taxon>Pelagicoccus</taxon>
    </lineage>
</organism>
<dbReference type="Proteomes" id="UP000617628">
    <property type="component" value="Unassembled WGS sequence"/>
</dbReference>
<dbReference type="EMBL" id="JAENIL010000111">
    <property type="protein sequence ID" value="MBK1880655.1"/>
    <property type="molecule type" value="Genomic_DNA"/>
</dbReference>
<dbReference type="AlphaFoldDB" id="A0A934VU22"/>
<evidence type="ECO:0000313" key="1">
    <source>
        <dbReference type="EMBL" id="MBK1880655.1"/>
    </source>
</evidence>
<sequence length="86" mass="9674">GGNYDYTSVVSGLEIDPAGSDFSVRFDLDTKQRGPMFNVQKSGTLNERDWNYMLPRRVATEVGVETWMVETGGAVDQLFIKINVWP</sequence>
<reference evidence="1" key="1">
    <citation type="submission" date="2021-01" db="EMBL/GenBank/DDBJ databases">
        <title>Modified the classification status of verrucomicrobia.</title>
        <authorList>
            <person name="Feng X."/>
        </authorList>
    </citation>
    <scope>NUCLEOTIDE SEQUENCE</scope>
    <source>
        <strain evidence="1">KCTC 13126</strain>
    </source>
</reference>
<comment type="caution">
    <text evidence="1">The sequence shown here is derived from an EMBL/GenBank/DDBJ whole genome shotgun (WGS) entry which is preliminary data.</text>
</comment>
<evidence type="ECO:0000313" key="2">
    <source>
        <dbReference type="Proteomes" id="UP000617628"/>
    </source>
</evidence>